<sequence>MGSYLSVVNDTSDTWQCKVGPDMAALKVAGIIITALGVVASVIATAGGAAPLATALSANGVISVFGVSTSAMVAITAAAAKVSTLATVLGTASGFGIAVAKGVSEELNKRGHRTLTGGEKQRWGKMTLSLWQQSECVKTVIVDPRTVRTETVFMRPIFSGATANANKEHSIQHWVSKKGVDSKTIQANNEDKSRSLDDPTEAVEDVLLIYSNGSVMHAVTHDPVDVEELS</sequence>
<comment type="caution">
    <text evidence="2">The sequence shown here is derived from an EMBL/GenBank/DDBJ whole genome shotgun (WGS) entry which is preliminary data.</text>
</comment>
<feature type="transmembrane region" description="Helical" evidence="1">
    <location>
        <begin position="60"/>
        <end position="79"/>
    </location>
</feature>
<name>A0AAD5MB33_PYTIN</name>
<reference evidence="2" key="1">
    <citation type="submission" date="2021-12" db="EMBL/GenBank/DDBJ databases">
        <title>Prjna785345.</title>
        <authorList>
            <person name="Rujirawat T."/>
            <person name="Krajaejun T."/>
        </authorList>
    </citation>
    <scope>NUCLEOTIDE SEQUENCE</scope>
    <source>
        <strain evidence="2">Pi057C3</strain>
    </source>
</reference>
<proteinExistence type="predicted"/>
<evidence type="ECO:0000313" key="2">
    <source>
        <dbReference type="EMBL" id="KAJ0401199.1"/>
    </source>
</evidence>
<feature type="transmembrane region" description="Helical" evidence="1">
    <location>
        <begin position="28"/>
        <end position="53"/>
    </location>
</feature>
<accession>A0AAD5MB33</accession>
<dbReference type="AlphaFoldDB" id="A0AAD5MB33"/>
<dbReference type="EMBL" id="JAKCXM010000134">
    <property type="protein sequence ID" value="KAJ0401199.1"/>
    <property type="molecule type" value="Genomic_DNA"/>
</dbReference>
<evidence type="ECO:0000313" key="3">
    <source>
        <dbReference type="Proteomes" id="UP001209570"/>
    </source>
</evidence>
<feature type="transmembrane region" description="Helical" evidence="1">
    <location>
        <begin position="85"/>
        <end position="103"/>
    </location>
</feature>
<organism evidence="2 3">
    <name type="scientific">Pythium insidiosum</name>
    <name type="common">Pythiosis disease agent</name>
    <dbReference type="NCBI Taxonomy" id="114742"/>
    <lineage>
        <taxon>Eukaryota</taxon>
        <taxon>Sar</taxon>
        <taxon>Stramenopiles</taxon>
        <taxon>Oomycota</taxon>
        <taxon>Peronosporomycetes</taxon>
        <taxon>Pythiales</taxon>
        <taxon>Pythiaceae</taxon>
        <taxon>Pythium</taxon>
    </lineage>
</organism>
<keyword evidence="1" id="KW-0812">Transmembrane</keyword>
<evidence type="ECO:0000256" key="1">
    <source>
        <dbReference type="SAM" id="Phobius"/>
    </source>
</evidence>
<keyword evidence="3" id="KW-1185">Reference proteome</keyword>
<keyword evidence="1" id="KW-0472">Membrane</keyword>
<keyword evidence="1" id="KW-1133">Transmembrane helix</keyword>
<dbReference type="Proteomes" id="UP001209570">
    <property type="component" value="Unassembled WGS sequence"/>
</dbReference>
<protein>
    <submittedName>
        <fullName evidence="2">Uncharacterized protein</fullName>
    </submittedName>
</protein>
<gene>
    <name evidence="2" type="ORF">P43SY_007618</name>
</gene>